<dbReference type="OrthoDB" id="69229at2759"/>
<reference evidence="6" key="3">
    <citation type="submission" date="2025-09" db="UniProtKB">
        <authorList>
            <consortium name="Ensembl"/>
        </authorList>
    </citation>
    <scope>IDENTIFICATION</scope>
</reference>
<dbReference type="CTD" id="154007"/>
<evidence type="ECO:0000256" key="2">
    <source>
        <dbReference type="ARBA" id="ARBA00022771"/>
    </source>
</evidence>
<sequence length="422" mass="49964">MCEPPLNSEVSETLRARERSVQELLEFTERCRTELNGLFEALGWRPELNTDSPGPGSEEPVELCPYDRNHRVPRRSLERHVTFCKLSKMGYSREEQADMYDPSVCYERAGIPSLVIDKATQREVILRARAGAPPGRTEGAYSQSEYSADPPDPPLNHKRAICDLTVADRLALYDHVIREAGKLRAQPQPASNDDLYVDLVARLQTDEEQKEPKSHLEVLAEMRDYKRRRQSYRAKNVHITKKTYTEVIREVIDVHSAELARLWQEEELEEKEEEDEESRTTQHSSHSRRRSEGRRSKSAESHQSHSSSRHRRHRSRERERDREHLGDREGSHEKDRDRERLREKDGSRERERWRARESSRERDRRRGRQRDGDGSRETEHHRERQRGRKHSRDREGNKDRDGRWRRESHSPDDRQRGKKSRK</sequence>
<proteinExistence type="predicted"/>
<keyword evidence="7" id="KW-1185">Reference proteome</keyword>
<dbReference type="SUPFAM" id="SSF57667">
    <property type="entry name" value="beta-beta-alpha zinc fingers"/>
    <property type="match status" value="1"/>
</dbReference>
<protein>
    <submittedName>
        <fullName evidence="6">Small nuclear ribonucleoprotein 48 (U11/U12)</fullName>
    </submittedName>
</protein>
<dbReference type="PANTHER" id="PTHR21402">
    <property type="entry name" value="GAMETOCYTE SPECIFIC FACTOR 1-RELATED"/>
    <property type="match status" value="1"/>
</dbReference>
<dbReference type="RefSeq" id="XP_018606738.1">
    <property type="nucleotide sequence ID" value="XM_018751222.1"/>
</dbReference>
<feature type="domain" description="CHHC U11-48K-type" evidence="5">
    <location>
        <begin position="61"/>
        <end position="88"/>
    </location>
</feature>
<reference evidence="6 7" key="1">
    <citation type="submission" date="2019-04" db="EMBL/GenBank/DDBJ databases">
        <authorList>
            <consortium name="Wellcome Sanger Institute Data Sharing"/>
        </authorList>
    </citation>
    <scope>NUCLEOTIDE SEQUENCE [LARGE SCALE GENOMIC DNA]</scope>
</reference>
<organism evidence="6 7">
    <name type="scientific">Scleropages formosus</name>
    <name type="common">Asian bonytongue</name>
    <name type="synonym">Osteoglossum formosum</name>
    <dbReference type="NCBI Taxonomy" id="113540"/>
    <lineage>
        <taxon>Eukaryota</taxon>
        <taxon>Metazoa</taxon>
        <taxon>Chordata</taxon>
        <taxon>Craniata</taxon>
        <taxon>Vertebrata</taxon>
        <taxon>Euteleostomi</taxon>
        <taxon>Actinopterygii</taxon>
        <taxon>Neopterygii</taxon>
        <taxon>Teleostei</taxon>
        <taxon>Osteoglossocephala</taxon>
        <taxon>Osteoglossomorpha</taxon>
        <taxon>Osteoglossiformes</taxon>
        <taxon>Osteoglossidae</taxon>
        <taxon>Scleropages</taxon>
    </lineage>
</organism>
<keyword evidence="3" id="KW-0862">Zinc</keyword>
<dbReference type="InterPro" id="IPR036236">
    <property type="entry name" value="Znf_C2H2_sf"/>
</dbReference>
<dbReference type="GO" id="GO:0005689">
    <property type="term" value="C:U12-type spliceosomal complex"/>
    <property type="evidence" value="ECO:0007669"/>
    <property type="project" value="TreeGrafter"/>
</dbReference>
<dbReference type="GO" id="GO:0008270">
    <property type="term" value="F:zinc ion binding"/>
    <property type="evidence" value="ECO:0007669"/>
    <property type="project" value="UniProtKB-KW"/>
</dbReference>
<name>A0A8C9V0S5_SCLFO</name>
<feature type="compositionally biased region" description="Basic and acidic residues" evidence="4">
    <location>
        <begin position="293"/>
        <end position="303"/>
    </location>
</feature>
<dbReference type="Pfam" id="PF05253">
    <property type="entry name" value="zf-U11-48K"/>
    <property type="match status" value="1"/>
</dbReference>
<dbReference type="InterPro" id="IPR051591">
    <property type="entry name" value="UPF0224_FAM112_RNA_Proc"/>
</dbReference>
<evidence type="ECO:0000256" key="1">
    <source>
        <dbReference type="ARBA" id="ARBA00022723"/>
    </source>
</evidence>
<keyword evidence="2" id="KW-0863">Zinc-finger</keyword>
<dbReference type="Proteomes" id="UP000694397">
    <property type="component" value="Chromosome 18"/>
</dbReference>
<evidence type="ECO:0000256" key="4">
    <source>
        <dbReference type="SAM" id="MobiDB-lite"/>
    </source>
</evidence>
<dbReference type="GO" id="GO:0005829">
    <property type="term" value="C:cytosol"/>
    <property type="evidence" value="ECO:0007669"/>
    <property type="project" value="TreeGrafter"/>
</dbReference>
<evidence type="ECO:0000313" key="7">
    <source>
        <dbReference type="Proteomes" id="UP000694397"/>
    </source>
</evidence>
<dbReference type="AlphaFoldDB" id="A0A8C9V0S5"/>
<feature type="compositionally biased region" description="Basic and acidic residues" evidence="4">
    <location>
        <begin position="392"/>
        <end position="415"/>
    </location>
</feature>
<dbReference type="InterPro" id="IPR022776">
    <property type="entry name" value="TRM13/UPF0224_CHHC_Znf_dom"/>
</dbReference>
<feature type="region of interest" description="Disordered" evidence="4">
    <location>
        <begin position="131"/>
        <end position="154"/>
    </location>
</feature>
<dbReference type="GeneID" id="108933853"/>
<evidence type="ECO:0000259" key="5">
    <source>
        <dbReference type="PROSITE" id="PS51800"/>
    </source>
</evidence>
<dbReference type="GeneTree" id="ENSGT00390000004886"/>
<evidence type="ECO:0000256" key="3">
    <source>
        <dbReference type="ARBA" id="ARBA00022833"/>
    </source>
</evidence>
<feature type="compositionally biased region" description="Basic and acidic residues" evidence="4">
    <location>
        <begin position="316"/>
        <end position="382"/>
    </location>
</feature>
<evidence type="ECO:0000313" key="6">
    <source>
        <dbReference type="Ensembl" id="ENSSFOP00015010163.1"/>
    </source>
</evidence>
<dbReference type="KEGG" id="sfm:108933853"/>
<gene>
    <name evidence="6" type="primary">snrnp48</name>
</gene>
<reference evidence="6" key="2">
    <citation type="submission" date="2025-08" db="UniProtKB">
        <authorList>
            <consortium name="Ensembl"/>
        </authorList>
    </citation>
    <scope>IDENTIFICATION</scope>
</reference>
<feature type="region of interest" description="Disordered" evidence="4">
    <location>
        <begin position="269"/>
        <end position="422"/>
    </location>
</feature>
<dbReference type="Ensembl" id="ENSSFOT00015010302.2">
    <property type="protein sequence ID" value="ENSSFOP00015010163.1"/>
    <property type="gene ID" value="ENSSFOG00015006610.2"/>
</dbReference>
<dbReference type="PANTHER" id="PTHR21402:SF10">
    <property type="entry name" value="U11_U12 SMALL NUCLEAR RIBONUCLEOPROTEIN 48 KDA PROTEIN"/>
    <property type="match status" value="1"/>
</dbReference>
<dbReference type="PROSITE" id="PS51800">
    <property type="entry name" value="ZF_CHHC_U11_48K"/>
    <property type="match status" value="1"/>
</dbReference>
<keyword evidence="1" id="KW-0479">Metal-binding</keyword>
<accession>A0A8C9V0S5</accession>
<dbReference type="GO" id="GO:0005654">
    <property type="term" value="C:nucleoplasm"/>
    <property type="evidence" value="ECO:0007669"/>
    <property type="project" value="TreeGrafter"/>
</dbReference>